<sequence length="25" mass="2835">DREERRRGAAPVDAHRHAVRAQPAL</sequence>
<proteinExistence type="predicted"/>
<feature type="non-terminal residue" evidence="2">
    <location>
        <position position="25"/>
    </location>
</feature>
<gene>
    <name evidence="2" type="ORF">AVDCRST_MAG33-1425</name>
</gene>
<evidence type="ECO:0000256" key="1">
    <source>
        <dbReference type="SAM" id="MobiDB-lite"/>
    </source>
</evidence>
<feature type="region of interest" description="Disordered" evidence="1">
    <location>
        <begin position="1"/>
        <end position="25"/>
    </location>
</feature>
<dbReference type="AlphaFoldDB" id="A0A6J4UTY2"/>
<organism evidence="2">
    <name type="scientific">uncultured Thermomicrobiales bacterium</name>
    <dbReference type="NCBI Taxonomy" id="1645740"/>
    <lineage>
        <taxon>Bacteria</taxon>
        <taxon>Pseudomonadati</taxon>
        <taxon>Thermomicrobiota</taxon>
        <taxon>Thermomicrobia</taxon>
        <taxon>Thermomicrobiales</taxon>
        <taxon>environmental samples</taxon>
    </lineage>
</organism>
<dbReference type="GO" id="GO:0005840">
    <property type="term" value="C:ribosome"/>
    <property type="evidence" value="ECO:0007669"/>
    <property type="project" value="UniProtKB-KW"/>
</dbReference>
<protein>
    <submittedName>
        <fullName evidence="2">LSU ribosomal protein L5p (L11e)</fullName>
    </submittedName>
</protein>
<keyword evidence="2" id="KW-0687">Ribonucleoprotein</keyword>
<reference evidence="2" key="1">
    <citation type="submission" date="2020-02" db="EMBL/GenBank/DDBJ databases">
        <authorList>
            <person name="Meier V. D."/>
        </authorList>
    </citation>
    <scope>NUCLEOTIDE SEQUENCE</scope>
    <source>
        <strain evidence="2">AVDCRST_MAG33</strain>
    </source>
</reference>
<accession>A0A6J4UTY2</accession>
<evidence type="ECO:0000313" key="2">
    <source>
        <dbReference type="EMBL" id="CAA9557986.1"/>
    </source>
</evidence>
<feature type="non-terminal residue" evidence="2">
    <location>
        <position position="1"/>
    </location>
</feature>
<keyword evidence="2" id="KW-0689">Ribosomal protein</keyword>
<dbReference type="EMBL" id="CADCWK010000144">
    <property type="protein sequence ID" value="CAA9557986.1"/>
    <property type="molecule type" value="Genomic_DNA"/>
</dbReference>
<name>A0A6J4UTY2_9BACT</name>